<dbReference type="GO" id="GO:0006614">
    <property type="term" value="P:SRP-dependent cotranslational protein targeting to membrane"/>
    <property type="evidence" value="ECO:0000318"/>
    <property type="project" value="GO_Central"/>
</dbReference>
<feature type="domain" description="Signal recognition particle SRP72 subunit RNA-binding" evidence="11">
    <location>
        <begin position="534"/>
        <end position="576"/>
    </location>
</feature>
<dbReference type="EMBL" id="AE016819">
    <property type="protein sequence ID" value="AAS53271.1"/>
    <property type="molecule type" value="Genomic_DNA"/>
</dbReference>
<organism evidence="12 13">
    <name type="scientific">Eremothecium gossypii (strain ATCC 10895 / CBS 109.51 / FGSC 9923 / NRRL Y-1056)</name>
    <name type="common">Yeast</name>
    <name type="synonym">Ashbya gossypii</name>
    <dbReference type="NCBI Taxonomy" id="284811"/>
    <lineage>
        <taxon>Eukaryota</taxon>
        <taxon>Fungi</taxon>
        <taxon>Dikarya</taxon>
        <taxon>Ascomycota</taxon>
        <taxon>Saccharomycotina</taxon>
        <taxon>Saccharomycetes</taxon>
        <taxon>Saccharomycetales</taxon>
        <taxon>Saccharomycetaceae</taxon>
        <taxon>Eremothecium</taxon>
    </lineage>
</organism>
<evidence type="ECO:0000256" key="8">
    <source>
        <dbReference type="ARBA" id="ARBA00023274"/>
    </source>
</evidence>
<dbReference type="HOGENOM" id="CLU_013808_4_0_1"/>
<dbReference type="SUPFAM" id="SSF48452">
    <property type="entry name" value="TPR-like"/>
    <property type="match status" value="1"/>
</dbReference>
<evidence type="ECO:0000256" key="2">
    <source>
        <dbReference type="ARBA" id="ARBA00004496"/>
    </source>
</evidence>
<dbReference type="GO" id="GO:0005783">
    <property type="term" value="C:endoplasmic reticulum"/>
    <property type="evidence" value="ECO:0007669"/>
    <property type="project" value="UniProtKB-SubCell"/>
</dbReference>
<dbReference type="RefSeq" id="NP_985447.1">
    <property type="nucleotide sequence ID" value="NM_210801.1"/>
</dbReference>
<keyword evidence="8 9" id="KW-0687">Ribonucleoprotein</keyword>
<dbReference type="eggNOG" id="KOG2376">
    <property type="taxonomic scope" value="Eukaryota"/>
</dbReference>
<dbReference type="GeneID" id="4621674"/>
<comment type="subcellular location">
    <subcellularLocation>
        <location evidence="2 9">Cytoplasm</location>
    </subcellularLocation>
    <subcellularLocation>
        <location evidence="1">Endoplasmic reticulum</location>
    </subcellularLocation>
</comment>
<dbReference type="OMA" id="ELACNER"/>
<evidence type="ECO:0000313" key="12">
    <source>
        <dbReference type="EMBL" id="AAS53271.1"/>
    </source>
</evidence>
<dbReference type="STRING" id="284811.Q755C6"/>
<keyword evidence="5 9" id="KW-0963">Cytoplasm</keyword>
<accession>Q755C6</accession>
<feature type="region of interest" description="Disordered" evidence="10">
    <location>
        <begin position="534"/>
        <end position="614"/>
    </location>
</feature>
<feature type="compositionally biased region" description="Basic residues" evidence="10">
    <location>
        <begin position="539"/>
        <end position="550"/>
    </location>
</feature>
<evidence type="ECO:0000256" key="5">
    <source>
        <dbReference type="ARBA" id="ARBA00022490"/>
    </source>
</evidence>
<dbReference type="GO" id="GO:0005786">
    <property type="term" value="C:signal recognition particle, endoplasmic reticulum targeting"/>
    <property type="evidence" value="ECO:0000318"/>
    <property type="project" value="GO_Central"/>
</dbReference>
<dbReference type="InterPro" id="IPR026270">
    <property type="entry name" value="SRP72"/>
</dbReference>
<feature type="compositionally biased region" description="Basic and acidic residues" evidence="10">
    <location>
        <begin position="552"/>
        <end position="573"/>
    </location>
</feature>
<evidence type="ECO:0000256" key="3">
    <source>
        <dbReference type="ARBA" id="ARBA00007676"/>
    </source>
</evidence>
<dbReference type="OrthoDB" id="5421607at2759"/>
<comment type="similarity">
    <text evidence="3 9">Belongs to the SRP72 family.</text>
</comment>
<keyword evidence="7 9" id="KW-0733">Signal recognition particle</keyword>
<evidence type="ECO:0000256" key="6">
    <source>
        <dbReference type="ARBA" id="ARBA00022824"/>
    </source>
</evidence>
<keyword evidence="13" id="KW-1185">Reference proteome</keyword>
<dbReference type="PANTHER" id="PTHR14094:SF9">
    <property type="entry name" value="SIGNAL RECOGNITION PARTICLE SUBUNIT SRP72"/>
    <property type="match status" value="1"/>
</dbReference>
<reference evidence="12 13" key="1">
    <citation type="journal article" date="2004" name="Science">
        <title>The Ashbya gossypii genome as a tool for mapping the ancient Saccharomyces cerevisiae genome.</title>
        <authorList>
            <person name="Dietrich F.S."/>
            <person name="Voegeli S."/>
            <person name="Brachat S."/>
            <person name="Lerch A."/>
            <person name="Gates K."/>
            <person name="Steiner S."/>
            <person name="Mohr C."/>
            <person name="Pohlmann R."/>
            <person name="Luedi P."/>
            <person name="Choi S."/>
            <person name="Wing R.A."/>
            <person name="Flavier A."/>
            <person name="Gaffney T.D."/>
            <person name="Philippsen P."/>
        </authorList>
    </citation>
    <scope>NUCLEOTIDE SEQUENCE [LARGE SCALE GENOMIC DNA]</scope>
    <source>
        <strain evidence="13">ATCC 10895 / CBS 109.51 / FGSC 9923 / NRRL Y-1056</strain>
    </source>
</reference>
<dbReference type="InParanoid" id="Q755C6"/>
<dbReference type="Proteomes" id="UP000000591">
    <property type="component" value="Chromosome VI"/>
</dbReference>
<dbReference type="Gene3D" id="1.25.40.10">
    <property type="entry name" value="Tetratricopeptide repeat domain"/>
    <property type="match status" value="2"/>
</dbReference>
<dbReference type="Pfam" id="PF08492">
    <property type="entry name" value="SRP72"/>
    <property type="match status" value="1"/>
</dbReference>
<feature type="compositionally biased region" description="Basic residues" evidence="10">
    <location>
        <begin position="602"/>
        <end position="614"/>
    </location>
</feature>
<proteinExistence type="inferred from homology"/>
<evidence type="ECO:0000256" key="4">
    <source>
        <dbReference type="ARBA" id="ARBA00018350"/>
    </source>
</evidence>
<dbReference type="PANTHER" id="PTHR14094">
    <property type="entry name" value="SIGNAL RECOGNITION PARTICLE 72"/>
    <property type="match status" value="1"/>
</dbReference>
<keyword evidence="6" id="KW-0256">Endoplasmic reticulum</keyword>
<dbReference type="InterPro" id="IPR011990">
    <property type="entry name" value="TPR-like_helical_dom_sf"/>
</dbReference>
<evidence type="ECO:0000259" key="11">
    <source>
        <dbReference type="Pfam" id="PF08492"/>
    </source>
</evidence>
<gene>
    <name evidence="12" type="ORF">AGOS_AFL103C</name>
</gene>
<dbReference type="KEGG" id="ago:AGOS_AFL103C"/>
<sequence length="614" mass="69310">MAGKDLKSLIERLNLSSSKDEHSQVAAAYLELVANGCDDVCGALEKCVTALIKQDRYEQAMEVFAEYADVCKEGRFALLKLYTFYKLGQSAAFETEWAQVAEKVEASLAQDTVTAELRPLLHVRAQFDYKMGRYSDMFRTYKYLAAHNEEEADDGMELACNERVPLAFLPAEAVAEVSGKLVEDSYDMLLNESMVCSSKGQLEQAESLLKRALELARAEEVEDDVHTIQLQLAYVTQLLGRKKESRKLLTDLQKQVSAVSPLVSIIKTNLKSLDDLSRYSENSNLPLVLRELDAERLASSSSKTYSHDQWLRLQANLLFMRLFSNTIIRSKSTILSRTLAQYSKLVDNVCLESYTVQAKTLFDHVLSLIAKKDENAVGVLVLAVQLQLKAKNIGRAILLCEKYWENMAAESHKELVSSLLVHLYKQTRRKRSLLRHLAEITESFDPVNVRQSYDYWKFIGFQLLENQLGSARDVFAALAEVRPADSLVAKVLNPADQHELSEDMITDLVRDIDVEALIANGVDPLEASCRIPKASAGKVSKKRRTGKPKLPKAFDPEKQPDPERWLPLRDRSSYRPKKRHGKQTQGGVVDKRAESNLDITKQKKKPKQKKAGHR</sequence>
<protein>
    <recommendedName>
        <fullName evidence="4 9">Signal recognition particle subunit SRP72</fullName>
    </recommendedName>
</protein>
<reference evidence="13" key="2">
    <citation type="journal article" date="2013" name="G3 (Bethesda)">
        <title>Genomes of Ashbya fungi isolated from insects reveal four mating-type loci, numerous translocations, lack of transposons, and distinct gene duplications.</title>
        <authorList>
            <person name="Dietrich F.S."/>
            <person name="Voegeli S."/>
            <person name="Kuo S."/>
            <person name="Philippsen P."/>
        </authorList>
    </citation>
    <scope>GENOME REANNOTATION</scope>
    <source>
        <strain evidence="13">ATCC 10895 / CBS 109.51 / FGSC 9923 / NRRL Y-1056</strain>
    </source>
</reference>
<dbReference type="AlphaFoldDB" id="Q755C6"/>
<comment type="function">
    <text evidence="9">Component of the signal recognition particle (SRP) complex, a ribonucleoprotein complex that mediates the cotranslational targeting of secretory and membrane proteins to the endoplasmic reticulum (ER).</text>
</comment>
<evidence type="ECO:0000256" key="1">
    <source>
        <dbReference type="ARBA" id="ARBA00004240"/>
    </source>
</evidence>
<evidence type="ECO:0000256" key="7">
    <source>
        <dbReference type="ARBA" id="ARBA00023135"/>
    </source>
</evidence>
<dbReference type="PIRSF" id="PIRSF038922">
    <property type="entry name" value="SRP72"/>
    <property type="match status" value="1"/>
</dbReference>
<dbReference type="FunCoup" id="Q755C6">
    <property type="interactions" value="985"/>
</dbReference>
<evidence type="ECO:0000313" key="13">
    <source>
        <dbReference type="Proteomes" id="UP000000591"/>
    </source>
</evidence>
<name>Q755C6_EREGS</name>
<dbReference type="InterPro" id="IPR013699">
    <property type="entry name" value="Signal_recog_part_SRP72_RNA-bd"/>
</dbReference>
<evidence type="ECO:0000256" key="10">
    <source>
        <dbReference type="SAM" id="MobiDB-lite"/>
    </source>
</evidence>
<evidence type="ECO:0000256" key="9">
    <source>
        <dbReference type="PIRNR" id="PIRNR038922"/>
    </source>
</evidence>
<dbReference type="GO" id="GO:0008312">
    <property type="term" value="F:7S RNA binding"/>
    <property type="evidence" value="ECO:0000318"/>
    <property type="project" value="GO_Central"/>
</dbReference>